<dbReference type="RefSeq" id="WP_067061179.1">
    <property type="nucleotide sequence ID" value="NZ_CP014699.1"/>
</dbReference>
<sequence>MTKRAEINKKTFYRYYPTLADLLAEMQEQCAQSYIDLINDLSLPDDLEKMQRAFFDFSAEKGEAYDKITISQTSIETFVKTWWILPWLPLGPS</sequence>
<organism evidence="1 2">
    <name type="scientific">Streptococcus pantholopis</name>
    <dbReference type="NCBI Taxonomy" id="1811193"/>
    <lineage>
        <taxon>Bacteria</taxon>
        <taxon>Bacillati</taxon>
        <taxon>Bacillota</taxon>
        <taxon>Bacilli</taxon>
        <taxon>Lactobacillales</taxon>
        <taxon>Streptococcaceae</taxon>
        <taxon>Streptococcus</taxon>
    </lineage>
</organism>
<dbReference type="EMBL" id="CP014699">
    <property type="protein sequence ID" value="AND79106.1"/>
    <property type="molecule type" value="Genomic_DNA"/>
</dbReference>
<evidence type="ECO:0008006" key="3">
    <source>
        <dbReference type="Google" id="ProtNLM"/>
    </source>
</evidence>
<evidence type="ECO:0000313" key="2">
    <source>
        <dbReference type="Proteomes" id="UP000077317"/>
    </source>
</evidence>
<dbReference type="Gene3D" id="1.10.357.10">
    <property type="entry name" value="Tetracycline Repressor, domain 2"/>
    <property type="match status" value="1"/>
</dbReference>
<evidence type="ECO:0000313" key="1">
    <source>
        <dbReference type="EMBL" id="AND79106.1"/>
    </source>
</evidence>
<dbReference type="SUPFAM" id="SSF46689">
    <property type="entry name" value="Homeodomain-like"/>
    <property type="match status" value="1"/>
</dbReference>
<keyword evidence="2" id="KW-1185">Reference proteome</keyword>
<dbReference type="STRING" id="1811193.A0O21_03230"/>
<dbReference type="InterPro" id="IPR009057">
    <property type="entry name" value="Homeodomain-like_sf"/>
</dbReference>
<protein>
    <recommendedName>
        <fullName evidence="3">HTH tetR-type domain-containing protein</fullName>
    </recommendedName>
</protein>
<reference evidence="1 2" key="1">
    <citation type="journal article" date="2016" name="Int. J. Syst. Evol. Microbiol.">
        <title>Streptococcuspantholopis sp. nov., isolated from faeces of the Tibetan antelope (Pantholops hodgsonii).</title>
        <authorList>
            <person name="Bai X."/>
            <person name="Xiong Y."/>
            <person name="Lu S."/>
            <person name="Jin D."/>
            <person name="Lai X."/>
            <person name="Yang J."/>
            <person name="Niu L."/>
            <person name="Hu S."/>
            <person name="Meng X."/>
            <person name="Pu J."/>
            <person name="Ye C."/>
            <person name="Xu J."/>
        </authorList>
    </citation>
    <scope>NUCLEOTIDE SEQUENCE [LARGE SCALE GENOMIC DNA]</scope>
    <source>
        <strain evidence="1 2">TA 26</strain>
    </source>
</reference>
<dbReference type="AlphaFoldDB" id="A0A172Q6L5"/>
<accession>A0A172Q6L5</accession>
<dbReference type="Proteomes" id="UP000077317">
    <property type="component" value="Chromosome"/>
</dbReference>
<proteinExistence type="predicted"/>
<gene>
    <name evidence="1" type="ORF">A0O21_03230</name>
</gene>
<name>A0A172Q6L5_9STRE</name>
<reference evidence="2" key="2">
    <citation type="submission" date="2016-03" db="EMBL/GenBank/DDBJ databases">
        <title>Streptococcus antelopensis sp. nov., isolated from the feces of the Tibetan antelope (Pantholops hodgsonii) in Hoh Xil National Nature Reserve, Qinghai, China.</title>
        <authorList>
            <person name="Bai X."/>
        </authorList>
    </citation>
    <scope>NUCLEOTIDE SEQUENCE [LARGE SCALE GENOMIC DNA]</scope>
    <source>
        <strain evidence="2">TA 26</strain>
    </source>
</reference>
<dbReference type="KEGG" id="spat:A0O21_03230"/>